<sequence length="120" mass="13165">MVPQVSFDLGVWFEPAPISAGQAGYTYELLCRADTSTVAANDAVPRFYEDVVARFPCGSHAGVWAVDPVRTGSHVILSIDWSRLEEVAEFVFRRAGELGLVCYDPQAGEVELPSRTDWTA</sequence>
<evidence type="ECO:0000313" key="2">
    <source>
        <dbReference type="Proteomes" id="UP001500218"/>
    </source>
</evidence>
<accession>A0ABP4YM67</accession>
<protein>
    <submittedName>
        <fullName evidence="1">Uncharacterized protein</fullName>
    </submittedName>
</protein>
<dbReference type="Proteomes" id="UP001500218">
    <property type="component" value="Unassembled WGS sequence"/>
</dbReference>
<evidence type="ECO:0000313" key="1">
    <source>
        <dbReference type="EMBL" id="GAA1823649.1"/>
    </source>
</evidence>
<comment type="caution">
    <text evidence="1">The sequence shown here is derived from an EMBL/GenBank/DDBJ whole genome shotgun (WGS) entry which is preliminary data.</text>
</comment>
<dbReference type="EMBL" id="BAAALT010000205">
    <property type="protein sequence ID" value="GAA1823649.1"/>
    <property type="molecule type" value="Genomic_DNA"/>
</dbReference>
<reference evidence="2" key="1">
    <citation type="journal article" date="2019" name="Int. J. Syst. Evol. Microbiol.">
        <title>The Global Catalogue of Microorganisms (GCM) 10K type strain sequencing project: providing services to taxonomists for standard genome sequencing and annotation.</title>
        <authorList>
            <consortium name="The Broad Institute Genomics Platform"/>
            <consortium name="The Broad Institute Genome Sequencing Center for Infectious Disease"/>
            <person name="Wu L."/>
            <person name="Ma J."/>
        </authorList>
    </citation>
    <scope>NUCLEOTIDE SEQUENCE [LARGE SCALE GENOMIC DNA]</scope>
    <source>
        <strain evidence="2">JCM 13250</strain>
    </source>
</reference>
<organism evidence="1 2">
    <name type="scientific">Luedemannella flava</name>
    <dbReference type="NCBI Taxonomy" id="349316"/>
    <lineage>
        <taxon>Bacteria</taxon>
        <taxon>Bacillati</taxon>
        <taxon>Actinomycetota</taxon>
        <taxon>Actinomycetes</taxon>
        <taxon>Micromonosporales</taxon>
        <taxon>Micromonosporaceae</taxon>
        <taxon>Luedemannella</taxon>
    </lineage>
</organism>
<proteinExistence type="predicted"/>
<keyword evidence="2" id="KW-1185">Reference proteome</keyword>
<name>A0ABP4YM67_9ACTN</name>
<gene>
    <name evidence="1" type="ORF">GCM10009682_49910</name>
</gene>